<dbReference type="STRING" id="187101.VC03_02855"/>
<dbReference type="OrthoDB" id="6960201at2"/>
<evidence type="ECO:0008006" key="3">
    <source>
        <dbReference type="Google" id="ProtNLM"/>
    </source>
</evidence>
<dbReference type="RefSeq" id="WP_046328581.1">
    <property type="nucleotide sequence ID" value="NZ_CP011280.1"/>
</dbReference>
<proteinExistence type="predicted"/>
<gene>
    <name evidence="1" type="ORF">VC03_02855</name>
</gene>
<sequence length="119" mass="13963">MILDKDLIRQILLYVEENGNDKLPVYNIEIDGYTDEEIKYHFKRLLEADIINGEVVGLQGNKIRFNCLTWYGHEYLDSIRDKGLWEKVKRDIEVYGVKSVTLDIIKAYAEKIIKEKLGI</sequence>
<protein>
    <recommendedName>
        <fullName evidence="3">DUF2513 domain-containing protein</fullName>
    </recommendedName>
</protein>
<dbReference type="AlphaFoldDB" id="A0A0E3Z9X2"/>
<name>A0A0E3Z9X2_9FUSO</name>
<organism evidence="1 2">
    <name type="scientific">Sneathia vaginalis</name>
    <dbReference type="NCBI Taxonomy" id="187101"/>
    <lineage>
        <taxon>Bacteria</taxon>
        <taxon>Fusobacteriati</taxon>
        <taxon>Fusobacteriota</taxon>
        <taxon>Fusobacteriia</taxon>
        <taxon>Fusobacteriales</taxon>
        <taxon>Leptotrichiaceae</taxon>
        <taxon>Sneathia</taxon>
    </lineage>
</organism>
<evidence type="ECO:0000313" key="1">
    <source>
        <dbReference type="EMBL" id="AKC95475.1"/>
    </source>
</evidence>
<dbReference type="KEGG" id="sns:VC03_02855"/>
<dbReference type="EMBL" id="CP011280">
    <property type="protein sequence ID" value="AKC95475.1"/>
    <property type="molecule type" value="Genomic_DNA"/>
</dbReference>
<dbReference type="PATRIC" id="fig|1069640.6.peg.554"/>
<accession>A0A0E3Z9X2</accession>
<reference evidence="1 2" key="1">
    <citation type="journal article" date="2012" name="BMC Genomics">
        <title>Genomic sequence analysis and characterization of Sneathia amnii sp. nov.</title>
        <authorList>
            <consortium name="Vaginal Microbiome Consortium (additional members)"/>
            <person name="Harwich M.D.Jr."/>
            <person name="Serrano M.G."/>
            <person name="Fettweis J.M."/>
            <person name="Alves J.M."/>
            <person name="Reimers M.A."/>
            <person name="Buck G.A."/>
            <person name="Jefferson K.K."/>
        </authorList>
    </citation>
    <scope>NUCLEOTIDE SEQUENCE [LARGE SCALE GENOMIC DNA]</scope>
    <source>
        <strain evidence="1 2">SN35</strain>
    </source>
</reference>
<dbReference type="Pfam" id="PF10711">
    <property type="entry name" value="DUF2513"/>
    <property type="match status" value="1"/>
</dbReference>
<dbReference type="HOGENOM" id="CLU_139712_2_0_0"/>
<keyword evidence="2" id="KW-1185">Reference proteome</keyword>
<dbReference type="InterPro" id="IPR019650">
    <property type="entry name" value="DUF2513"/>
</dbReference>
<dbReference type="Proteomes" id="UP000033103">
    <property type="component" value="Chromosome"/>
</dbReference>
<evidence type="ECO:0000313" key="2">
    <source>
        <dbReference type="Proteomes" id="UP000033103"/>
    </source>
</evidence>